<dbReference type="AlphaFoldDB" id="A0A098M2B0"/>
<organism evidence="8 9">
    <name type="scientific">Paenibacillus wynnii</name>
    <dbReference type="NCBI Taxonomy" id="268407"/>
    <lineage>
        <taxon>Bacteria</taxon>
        <taxon>Bacillati</taxon>
        <taxon>Bacillota</taxon>
        <taxon>Bacilli</taxon>
        <taxon>Bacillales</taxon>
        <taxon>Paenibacillaceae</taxon>
        <taxon>Paenibacillus</taxon>
    </lineage>
</organism>
<keyword evidence="6" id="KW-0812">Transmembrane</keyword>
<keyword evidence="6" id="KW-1133">Transmembrane helix</keyword>
<evidence type="ECO:0000259" key="7">
    <source>
        <dbReference type="Pfam" id="PF00746"/>
    </source>
</evidence>
<keyword evidence="4" id="KW-0732">Signal</keyword>
<keyword evidence="9" id="KW-1185">Reference proteome</keyword>
<proteinExistence type="predicted"/>
<dbReference type="InterPro" id="IPR019931">
    <property type="entry name" value="LPXTG_anchor"/>
</dbReference>
<evidence type="ECO:0000256" key="4">
    <source>
        <dbReference type="ARBA" id="ARBA00022729"/>
    </source>
</evidence>
<evidence type="ECO:0000256" key="2">
    <source>
        <dbReference type="ARBA" id="ARBA00022512"/>
    </source>
</evidence>
<evidence type="ECO:0000256" key="6">
    <source>
        <dbReference type="SAM" id="Phobius"/>
    </source>
</evidence>
<comment type="caution">
    <text evidence="8">The sequence shown here is derived from an EMBL/GenBank/DDBJ whole genome shotgun (WGS) entry which is preliminary data.</text>
</comment>
<name>A0A098M2B0_9BACL</name>
<feature type="domain" description="Gram-positive cocci surface proteins LPxTG" evidence="7">
    <location>
        <begin position="19"/>
        <end position="54"/>
    </location>
</feature>
<evidence type="ECO:0000256" key="5">
    <source>
        <dbReference type="ARBA" id="ARBA00023088"/>
    </source>
</evidence>
<evidence type="ECO:0000256" key="3">
    <source>
        <dbReference type="ARBA" id="ARBA00022525"/>
    </source>
</evidence>
<accession>A0A098M2B0</accession>
<evidence type="ECO:0000256" key="1">
    <source>
        <dbReference type="ARBA" id="ARBA00004168"/>
    </source>
</evidence>
<reference evidence="8 9" key="1">
    <citation type="submission" date="2014-08" db="EMBL/GenBank/DDBJ databases">
        <authorList>
            <person name="den Bakker H.C."/>
        </authorList>
    </citation>
    <scope>NUCLEOTIDE SEQUENCE [LARGE SCALE GENOMIC DNA]</scope>
    <source>
        <strain evidence="8 9">DSM 18334</strain>
    </source>
</reference>
<keyword evidence="2" id="KW-0134">Cell wall</keyword>
<keyword evidence="6" id="KW-0472">Membrane</keyword>
<gene>
    <name evidence="8" type="ORF">PWYN_16680</name>
</gene>
<dbReference type="Proteomes" id="UP000029734">
    <property type="component" value="Unassembled WGS sequence"/>
</dbReference>
<evidence type="ECO:0000313" key="8">
    <source>
        <dbReference type="EMBL" id="KGE16379.1"/>
    </source>
</evidence>
<feature type="transmembrane region" description="Helical" evidence="6">
    <location>
        <begin position="33"/>
        <end position="51"/>
    </location>
</feature>
<dbReference type="NCBIfam" id="TIGR01167">
    <property type="entry name" value="LPXTG_anchor"/>
    <property type="match status" value="1"/>
</dbReference>
<evidence type="ECO:0000313" key="9">
    <source>
        <dbReference type="Proteomes" id="UP000029734"/>
    </source>
</evidence>
<reference evidence="8 9" key="2">
    <citation type="submission" date="2014-10" db="EMBL/GenBank/DDBJ databases">
        <title>Comparative genomics of the Paenibacillus odorifer group.</title>
        <authorList>
            <person name="Tsai Y.-C."/>
            <person name="Martin N."/>
            <person name="Korlach J."/>
            <person name="Wiedmann M."/>
        </authorList>
    </citation>
    <scope>NUCLEOTIDE SEQUENCE [LARGE SCALE GENOMIC DNA]</scope>
    <source>
        <strain evidence="8 9">DSM 18334</strain>
    </source>
</reference>
<comment type="subcellular location">
    <subcellularLocation>
        <location evidence="1">Secreted</location>
        <location evidence="1">Cell wall</location>
        <topology evidence="1">Peptidoglycan-anchor</topology>
    </subcellularLocation>
</comment>
<dbReference type="Pfam" id="PF00746">
    <property type="entry name" value="Gram_pos_anchor"/>
    <property type="match status" value="1"/>
</dbReference>
<dbReference type="EMBL" id="JQCR01000003">
    <property type="protein sequence ID" value="KGE16379.1"/>
    <property type="molecule type" value="Genomic_DNA"/>
</dbReference>
<sequence>MKVEEQVIDEEQVVLEDPTPLGSLPQTGESSPINTYMMGFALIAVGFLLSLKWKTNNRRK</sequence>
<keyword evidence="5" id="KW-0572">Peptidoglycan-anchor</keyword>
<protein>
    <recommendedName>
        <fullName evidence="7">Gram-positive cocci surface proteins LPxTG domain-containing protein</fullName>
    </recommendedName>
</protein>
<keyword evidence="3" id="KW-0964">Secreted</keyword>